<sequence length="122" mass="13526">MMVKNGSGLIVNISSAGGLRFIKTMFVKRTDMFKDGETTEYPGKAIVALASDDRRMEKTGRVLITADLGSEYGFRDTDGRDPPNLRSLTFLLTHAGYKQAAQWVPSWVKVPGWLLWGSASRL</sequence>
<protein>
    <submittedName>
        <fullName evidence="1">Uncharacterized protein</fullName>
    </submittedName>
</protein>
<evidence type="ECO:0000313" key="2">
    <source>
        <dbReference type="Proteomes" id="UP000271889"/>
    </source>
</evidence>
<dbReference type="AlphaFoldDB" id="A0A3P6R2S0"/>
<gene>
    <name evidence="1" type="ORF">CGOC_LOCUS3898</name>
</gene>
<dbReference type="EMBL" id="UYRV01010136">
    <property type="protein sequence ID" value="VDK57182.1"/>
    <property type="molecule type" value="Genomic_DNA"/>
</dbReference>
<dbReference type="Proteomes" id="UP000271889">
    <property type="component" value="Unassembled WGS sequence"/>
</dbReference>
<dbReference type="OrthoDB" id="5810437at2759"/>
<dbReference type="PANTHER" id="PTHR44147:SF2">
    <property type="entry name" value="DEHYDROGENASE_REDUCTASE SDR FAMILY MEMBER 1"/>
    <property type="match status" value="1"/>
</dbReference>
<dbReference type="PANTHER" id="PTHR44147">
    <property type="entry name" value="DEHYDROGENASE/REDUCTASE SDR FAMILY MEMBER 1"/>
    <property type="match status" value="1"/>
</dbReference>
<evidence type="ECO:0000313" key="1">
    <source>
        <dbReference type="EMBL" id="VDK57182.1"/>
    </source>
</evidence>
<keyword evidence="2" id="KW-1185">Reference proteome</keyword>
<proteinExistence type="predicted"/>
<organism evidence="1 2">
    <name type="scientific">Cylicostephanus goldi</name>
    <name type="common">Nematode worm</name>
    <dbReference type="NCBI Taxonomy" id="71465"/>
    <lineage>
        <taxon>Eukaryota</taxon>
        <taxon>Metazoa</taxon>
        <taxon>Ecdysozoa</taxon>
        <taxon>Nematoda</taxon>
        <taxon>Chromadorea</taxon>
        <taxon>Rhabditida</taxon>
        <taxon>Rhabditina</taxon>
        <taxon>Rhabditomorpha</taxon>
        <taxon>Strongyloidea</taxon>
        <taxon>Strongylidae</taxon>
        <taxon>Cylicostephanus</taxon>
    </lineage>
</organism>
<reference evidence="1 2" key="1">
    <citation type="submission" date="2018-11" db="EMBL/GenBank/DDBJ databases">
        <authorList>
            <consortium name="Pathogen Informatics"/>
        </authorList>
    </citation>
    <scope>NUCLEOTIDE SEQUENCE [LARGE SCALE GENOMIC DNA]</scope>
</reference>
<name>A0A3P6R2S0_CYLGO</name>
<accession>A0A3P6R2S0</accession>